<dbReference type="CDD" id="cd00364">
    <property type="entry name" value="Ribosomal_uS17"/>
    <property type="match status" value="1"/>
</dbReference>
<dbReference type="SUPFAM" id="SSF50249">
    <property type="entry name" value="Nucleic acid-binding proteins"/>
    <property type="match status" value="1"/>
</dbReference>
<dbReference type="Pfam" id="PF00366">
    <property type="entry name" value="Ribosomal_S17"/>
    <property type="match status" value="1"/>
</dbReference>
<dbReference type="GO" id="GO:0022627">
    <property type="term" value="C:cytosolic small ribosomal subunit"/>
    <property type="evidence" value="ECO:0007669"/>
    <property type="project" value="TreeGrafter"/>
</dbReference>
<dbReference type="Gene3D" id="2.40.50.1000">
    <property type="match status" value="1"/>
</dbReference>
<comment type="similarity">
    <text evidence="1">Belongs to the universal ribosomal protein uS17 family.</text>
</comment>
<keyword evidence="2 4" id="KW-0689">Ribosomal protein</keyword>
<sequence length="88" mass="9902">MAGYSVRGAVFSGIVVSAKAPKTVTVQRILTKYIRKYERYKKTKSKVKAHNPEQINAREGDTVMIGETRKLSKTKNFVVMEIIKKAGQ</sequence>
<organism evidence="4 5">
    <name type="scientific">Candidatus Iainarchaeum sp</name>
    <dbReference type="NCBI Taxonomy" id="3101447"/>
    <lineage>
        <taxon>Archaea</taxon>
        <taxon>Candidatus Iainarchaeota</taxon>
        <taxon>Candidatus Iainarchaeia</taxon>
        <taxon>Candidatus Iainarchaeales</taxon>
        <taxon>Candidatus Iainarchaeaceae</taxon>
        <taxon>Candidatus Iainarchaeum</taxon>
    </lineage>
</organism>
<protein>
    <submittedName>
        <fullName evidence="4">30S ribosomal protein S17</fullName>
    </submittedName>
</protein>
<dbReference type="PRINTS" id="PR00973">
    <property type="entry name" value="RIBOSOMALS17"/>
</dbReference>
<dbReference type="EMBL" id="JACQPB010000019">
    <property type="protein sequence ID" value="MBI4210132.1"/>
    <property type="molecule type" value="Genomic_DNA"/>
</dbReference>
<dbReference type="AlphaFoldDB" id="A0A8T3YK10"/>
<comment type="caution">
    <text evidence="4">The sequence shown here is derived from an EMBL/GenBank/DDBJ whole genome shotgun (WGS) entry which is preliminary data.</text>
</comment>
<evidence type="ECO:0000256" key="1">
    <source>
        <dbReference type="ARBA" id="ARBA00010254"/>
    </source>
</evidence>
<keyword evidence="3" id="KW-0687">Ribonucleoprotein</keyword>
<evidence type="ECO:0000256" key="3">
    <source>
        <dbReference type="ARBA" id="ARBA00023274"/>
    </source>
</evidence>
<reference evidence="4" key="1">
    <citation type="submission" date="2020-07" db="EMBL/GenBank/DDBJ databases">
        <title>Huge and variable diversity of episymbiotic CPR bacteria and DPANN archaea in groundwater ecosystems.</title>
        <authorList>
            <person name="He C.Y."/>
            <person name="Keren R."/>
            <person name="Whittaker M."/>
            <person name="Farag I.F."/>
            <person name="Doudna J."/>
            <person name="Cate J.H.D."/>
            <person name="Banfield J.F."/>
        </authorList>
    </citation>
    <scope>NUCLEOTIDE SEQUENCE</scope>
    <source>
        <strain evidence="4">NC_groundwater_1296_Ag_S-0.2um_52_80</strain>
    </source>
</reference>
<dbReference type="InterPro" id="IPR000266">
    <property type="entry name" value="Ribosomal_uS17"/>
</dbReference>
<dbReference type="GO" id="GO:0003735">
    <property type="term" value="F:structural constituent of ribosome"/>
    <property type="evidence" value="ECO:0007669"/>
    <property type="project" value="InterPro"/>
</dbReference>
<evidence type="ECO:0000313" key="4">
    <source>
        <dbReference type="EMBL" id="MBI4210132.1"/>
    </source>
</evidence>
<dbReference type="GO" id="GO:0006412">
    <property type="term" value="P:translation"/>
    <property type="evidence" value="ECO:0007669"/>
    <property type="project" value="InterPro"/>
</dbReference>
<name>A0A8T3YK10_9ARCH</name>
<evidence type="ECO:0000256" key="2">
    <source>
        <dbReference type="ARBA" id="ARBA00022980"/>
    </source>
</evidence>
<dbReference type="PANTHER" id="PTHR10744:SF9">
    <property type="entry name" value="40S RIBOSOMAL PROTEIN S11-RELATED"/>
    <property type="match status" value="1"/>
</dbReference>
<accession>A0A8T3YK10</accession>
<proteinExistence type="inferred from homology"/>
<dbReference type="InterPro" id="IPR012340">
    <property type="entry name" value="NA-bd_OB-fold"/>
</dbReference>
<dbReference type="Proteomes" id="UP000732298">
    <property type="component" value="Unassembled WGS sequence"/>
</dbReference>
<dbReference type="PANTHER" id="PTHR10744">
    <property type="entry name" value="40S RIBOSOMAL PROTEIN S11 FAMILY MEMBER"/>
    <property type="match status" value="1"/>
</dbReference>
<gene>
    <name evidence="4" type="primary">rpsQ</name>
    <name evidence="4" type="ORF">HY544_01320</name>
</gene>
<evidence type="ECO:0000313" key="5">
    <source>
        <dbReference type="Proteomes" id="UP000732298"/>
    </source>
</evidence>